<dbReference type="AlphaFoldDB" id="A0A098BHV5"/>
<dbReference type="InterPro" id="IPR016084">
    <property type="entry name" value="Haem_Oase-like_multi-hlx"/>
</dbReference>
<dbReference type="Gene3D" id="1.20.910.10">
    <property type="entry name" value="Heme oxygenase-like"/>
    <property type="match status" value="1"/>
</dbReference>
<evidence type="ECO:0000313" key="1">
    <source>
        <dbReference type="EMBL" id="CDZ87802.1"/>
    </source>
</evidence>
<proteinExistence type="predicted"/>
<dbReference type="Proteomes" id="UP000042997">
    <property type="component" value="Unassembled WGS sequence"/>
</dbReference>
<dbReference type="SUPFAM" id="SSF48613">
    <property type="entry name" value="Heme oxygenase-like"/>
    <property type="match status" value="1"/>
</dbReference>
<evidence type="ECO:0000313" key="2">
    <source>
        <dbReference type="Proteomes" id="UP000042997"/>
    </source>
</evidence>
<dbReference type="Pfam" id="PF14518">
    <property type="entry name" value="Haem_oxygenas_2"/>
    <property type="match status" value="1"/>
</dbReference>
<evidence type="ECO:0008006" key="3">
    <source>
        <dbReference type="Google" id="ProtNLM"/>
    </source>
</evidence>
<name>A0A098BHV5_9NOCA</name>
<dbReference type="SMART" id="SM01236">
    <property type="entry name" value="Haem_oxygenase_2"/>
    <property type="match status" value="1"/>
</dbReference>
<protein>
    <recommendedName>
        <fullName evidence="3">Iron-containing redox enzyme family protein</fullName>
    </recommendedName>
</protein>
<gene>
    <name evidence="1" type="ORF">RHRU231_350019</name>
</gene>
<organism evidence="1 2">
    <name type="scientific">Rhodococcus ruber</name>
    <dbReference type="NCBI Taxonomy" id="1830"/>
    <lineage>
        <taxon>Bacteria</taxon>
        <taxon>Bacillati</taxon>
        <taxon>Actinomycetota</taxon>
        <taxon>Actinomycetes</taxon>
        <taxon>Mycobacteriales</taxon>
        <taxon>Nocardiaceae</taxon>
        <taxon>Rhodococcus</taxon>
    </lineage>
</organism>
<sequence length="337" mass="37029">MPANSATAVLQSAALPQARGPVSRQVIERLARPADTGLWPIEVAGTDPYGEDAQLALTVLYELSYRGFDGVDAGWEWAPGPLAVRAGLERLFLDRLRADVPSGDDPQRVFDDLCREPEDAWGVSHHIRDRGTWEQVREFFVHRSVYHLKEADPHSFAIPRLTGRAKAALVAVEFDEFGGGRAERMHSVLYSDLLAAAGLDTGYLAYLDRVPAETLATVNFMSLCGLHRAHTPKLVGLFASAEITSSPMARRMARGLERLGAPDACIHFYTEHIEADAVHEQVLRYDVAGDLVEREPRCAGDVAFGAEAMEYLEGRLAAYLLERWKNDESSLLGTGSG</sequence>
<accession>A0A098BHV5</accession>
<dbReference type="eggNOG" id="ENOG502Z8NQ">
    <property type="taxonomic scope" value="Bacteria"/>
</dbReference>
<dbReference type="RefSeq" id="WP_040270851.1">
    <property type="nucleotide sequence ID" value="NZ_CP194414.1"/>
</dbReference>
<reference evidence="1 2" key="1">
    <citation type="journal article" date="2014" name="Genome Announc.">
        <title>Draft Genome Sequence of Propane- and Butane-Oxidizing Actinobacterium Rhodococcus ruber IEGM 231.</title>
        <authorList>
            <person name="Ivshina I.B."/>
            <person name="Kuyukina M.S."/>
            <person name="Krivoruchko A.V."/>
            <person name="Barbe V."/>
            <person name="Fischer C."/>
        </authorList>
    </citation>
    <scope>NUCLEOTIDE SEQUENCE [LARGE SCALE GENOMIC DNA]</scope>
</reference>
<dbReference type="EMBL" id="CCSD01000045">
    <property type="protein sequence ID" value="CDZ87802.1"/>
    <property type="molecule type" value="Genomic_DNA"/>
</dbReference>
<dbReference type="OrthoDB" id="252872at2"/>